<dbReference type="EMBL" id="JBBWUH010000006">
    <property type="protein sequence ID" value="KAK8164323.1"/>
    <property type="molecule type" value="Genomic_DNA"/>
</dbReference>
<accession>A0ABR1XRK8</accession>
<keyword evidence="3" id="KW-1185">Reference proteome</keyword>
<evidence type="ECO:0000313" key="2">
    <source>
        <dbReference type="EMBL" id="KAK8164323.1"/>
    </source>
</evidence>
<reference evidence="2 3" key="1">
    <citation type="journal article" date="2022" name="G3 (Bethesda)">
        <title>Enemy or ally: a genomic approach to elucidate the lifestyle of Phyllosticta citrichinaensis.</title>
        <authorList>
            <person name="Buijs V.A."/>
            <person name="Groenewald J.Z."/>
            <person name="Haridas S."/>
            <person name="LaButti K.M."/>
            <person name="Lipzen A."/>
            <person name="Martin F.M."/>
            <person name="Barry K."/>
            <person name="Grigoriev I.V."/>
            <person name="Crous P.W."/>
            <person name="Seidl M.F."/>
        </authorList>
    </citation>
    <scope>NUCLEOTIDE SEQUENCE [LARGE SCALE GENOMIC DNA]</scope>
    <source>
        <strain evidence="2 3">CBS 129764</strain>
    </source>
</reference>
<evidence type="ECO:0000313" key="3">
    <source>
        <dbReference type="Proteomes" id="UP001456524"/>
    </source>
</evidence>
<feature type="compositionally biased region" description="Polar residues" evidence="1">
    <location>
        <begin position="61"/>
        <end position="71"/>
    </location>
</feature>
<dbReference type="Proteomes" id="UP001456524">
    <property type="component" value="Unassembled WGS sequence"/>
</dbReference>
<sequence length="169" mass="18486">MRRGAFSIFRMWRQLMSLANGKHRCWCLATDALFGLSSFESRDVCTQASTGRSYAAAGQEESATTGSSINKDGSPLTAGRVEGWSWSPSLLLFIHVPGRKLLRSEFRLASGRNVRVPCVKPNLASITTIKGIMDPSQHELKAVGHAAKVGMARRMLVRNPLSHSASRQS</sequence>
<gene>
    <name evidence="2" type="ORF">IWX90DRAFT_255086</name>
</gene>
<proteinExistence type="predicted"/>
<feature type="region of interest" description="Disordered" evidence="1">
    <location>
        <begin position="55"/>
        <end position="74"/>
    </location>
</feature>
<name>A0ABR1XRK8_9PEZI</name>
<organism evidence="2 3">
    <name type="scientific">Phyllosticta citrichinensis</name>
    <dbReference type="NCBI Taxonomy" id="1130410"/>
    <lineage>
        <taxon>Eukaryota</taxon>
        <taxon>Fungi</taxon>
        <taxon>Dikarya</taxon>
        <taxon>Ascomycota</taxon>
        <taxon>Pezizomycotina</taxon>
        <taxon>Dothideomycetes</taxon>
        <taxon>Dothideomycetes incertae sedis</taxon>
        <taxon>Botryosphaeriales</taxon>
        <taxon>Phyllostictaceae</taxon>
        <taxon>Phyllosticta</taxon>
    </lineage>
</organism>
<comment type="caution">
    <text evidence="2">The sequence shown here is derived from an EMBL/GenBank/DDBJ whole genome shotgun (WGS) entry which is preliminary data.</text>
</comment>
<protein>
    <submittedName>
        <fullName evidence="2">Uncharacterized protein</fullName>
    </submittedName>
</protein>
<evidence type="ECO:0000256" key="1">
    <source>
        <dbReference type="SAM" id="MobiDB-lite"/>
    </source>
</evidence>